<keyword evidence="3" id="KW-1185">Reference proteome</keyword>
<dbReference type="EMBL" id="JRKS01000032">
    <property type="protein sequence ID" value="KGJ06292.1"/>
    <property type="molecule type" value="Genomic_DNA"/>
</dbReference>
<dbReference type="InterPro" id="IPR052741">
    <property type="entry name" value="Mitochondrial_HTD2"/>
</dbReference>
<protein>
    <submittedName>
        <fullName evidence="2">Acyl-CoA dehydrogenase</fullName>
    </submittedName>
</protein>
<dbReference type="InterPro" id="IPR029069">
    <property type="entry name" value="HotDog_dom_sf"/>
</dbReference>
<dbReference type="Pfam" id="PF13452">
    <property type="entry name" value="FAS1_DH_region"/>
    <property type="match status" value="1"/>
</dbReference>
<dbReference type="STRING" id="690417.IC63_10615"/>
<organism evidence="2 3">
    <name type="scientific">Paracoccus sphaerophysae</name>
    <dbReference type="NCBI Taxonomy" id="690417"/>
    <lineage>
        <taxon>Bacteria</taxon>
        <taxon>Pseudomonadati</taxon>
        <taxon>Pseudomonadota</taxon>
        <taxon>Alphaproteobacteria</taxon>
        <taxon>Rhodobacterales</taxon>
        <taxon>Paracoccaceae</taxon>
        <taxon>Paracoccus</taxon>
    </lineage>
</organism>
<feature type="domain" description="FAS1-like dehydratase" evidence="1">
    <location>
        <begin position="73"/>
        <end position="135"/>
    </location>
</feature>
<dbReference type="Gene3D" id="3.10.129.10">
    <property type="entry name" value="Hotdog Thioesterase"/>
    <property type="match status" value="1"/>
</dbReference>
<dbReference type="Proteomes" id="UP000029917">
    <property type="component" value="Unassembled WGS sequence"/>
</dbReference>
<evidence type="ECO:0000313" key="2">
    <source>
        <dbReference type="EMBL" id="KGJ06292.1"/>
    </source>
</evidence>
<dbReference type="PANTHER" id="PTHR28152">
    <property type="entry name" value="HYDROXYACYL-THIOESTER DEHYDRATASE TYPE 2, MITOCHONDRIAL"/>
    <property type="match status" value="1"/>
</dbReference>
<dbReference type="SUPFAM" id="SSF54637">
    <property type="entry name" value="Thioesterase/thiol ester dehydrase-isomerase"/>
    <property type="match status" value="2"/>
</dbReference>
<evidence type="ECO:0000313" key="3">
    <source>
        <dbReference type="Proteomes" id="UP000029917"/>
    </source>
</evidence>
<proteinExistence type="predicted"/>
<evidence type="ECO:0000259" key="1">
    <source>
        <dbReference type="Pfam" id="PF13452"/>
    </source>
</evidence>
<accession>A0A099F848</accession>
<reference evidence="2 3" key="1">
    <citation type="submission" date="2014-09" db="EMBL/GenBank/DDBJ databases">
        <authorList>
            <person name="McGinnis J.M."/>
            <person name="Wolfgang W.J."/>
        </authorList>
    </citation>
    <scope>NUCLEOTIDE SEQUENCE [LARGE SCALE GENOMIC DNA]</scope>
    <source>
        <strain evidence="2 3">HAMBI 3106</strain>
    </source>
</reference>
<dbReference type="RefSeq" id="WP_036719904.1">
    <property type="nucleotide sequence ID" value="NZ_JRKS01000032.1"/>
</dbReference>
<dbReference type="PANTHER" id="PTHR28152:SF1">
    <property type="entry name" value="HYDROXYACYL-THIOESTER DEHYDRATASE TYPE 2, MITOCHONDRIAL"/>
    <property type="match status" value="1"/>
</dbReference>
<comment type="caution">
    <text evidence="2">The sequence shown here is derived from an EMBL/GenBank/DDBJ whole genome shotgun (WGS) entry which is preliminary data.</text>
</comment>
<dbReference type="InterPro" id="IPR039569">
    <property type="entry name" value="FAS1-like_DH_region"/>
</dbReference>
<gene>
    <name evidence="2" type="ORF">IC63_10615</name>
</gene>
<sequence length="281" mass="30945">MSQDLTDWTGRSETATDLLRPFPADALAATLDRDETYPEGVALPDLWHWLYFLPLHRLSESGRDGHAAKGGFLPPVPLPRRMWAGSRFRFLRPLTIGAEATKTSTIARLEPKQGRSGPLCFVTVSHDFRQDGQHCIAEEHDIVYREDPAPGAPAPVAQPAPEGSDFSRTIHPDPVLLFRYSALTFNGHRIHYDQPYATGVEGYPGLVVHGPLLATLLLDLLRRQTDAPVAEFSFRALTTITDTDDFSIHGARRDDGSIRLWARRADGALAMDATATLGDAA</sequence>
<dbReference type="GO" id="GO:0019171">
    <property type="term" value="F:(3R)-hydroxyacyl-[acyl-carrier-protein] dehydratase activity"/>
    <property type="evidence" value="ECO:0007669"/>
    <property type="project" value="TreeGrafter"/>
</dbReference>
<dbReference type="OrthoDB" id="7183822at2"/>
<dbReference type="AlphaFoldDB" id="A0A099F848"/>
<reference evidence="2 3" key="2">
    <citation type="submission" date="2014-10" db="EMBL/GenBank/DDBJ databases">
        <title>Paracoccus sanguinis sp. nov., isolated from clinical specimens of New York State patients.</title>
        <authorList>
            <person name="Mingle L.A."/>
            <person name="Cole J.A."/>
            <person name="Lapierre P."/>
            <person name="Musser K.A."/>
        </authorList>
    </citation>
    <scope>NUCLEOTIDE SEQUENCE [LARGE SCALE GENOMIC DNA]</scope>
    <source>
        <strain evidence="2 3">HAMBI 3106</strain>
    </source>
</reference>
<name>A0A099F848_9RHOB</name>